<dbReference type="InterPro" id="IPR004358">
    <property type="entry name" value="Sig_transdc_His_kin-like_C"/>
</dbReference>
<feature type="domain" description="Histidine kinase" evidence="12">
    <location>
        <begin position="1472"/>
        <end position="1724"/>
    </location>
</feature>
<feature type="modified residue" description="4-aspartylphosphate" evidence="10">
    <location>
        <position position="1937"/>
    </location>
</feature>
<dbReference type="RefSeq" id="WP_144359973.1">
    <property type="nucleotide sequence ID" value="NZ_VMNH01000023.1"/>
</dbReference>
<dbReference type="EMBL" id="VMNH01000023">
    <property type="protein sequence ID" value="TVO70836.1"/>
    <property type="molecule type" value="Genomic_DNA"/>
</dbReference>
<keyword evidence="7" id="KW-0902">Two-component regulatory system</keyword>
<dbReference type="InterPro" id="IPR001789">
    <property type="entry name" value="Sig_transdc_resp-reg_receiver"/>
</dbReference>
<feature type="domain" description="CheW-like" evidence="14">
    <location>
        <begin position="1726"/>
        <end position="1864"/>
    </location>
</feature>
<dbReference type="Gene3D" id="3.30.565.10">
    <property type="entry name" value="Histidine kinase-like ATPase, C-terminal domain"/>
    <property type="match status" value="1"/>
</dbReference>
<evidence type="ECO:0000256" key="8">
    <source>
        <dbReference type="ARBA" id="ARBA00035100"/>
    </source>
</evidence>
<evidence type="ECO:0000256" key="9">
    <source>
        <dbReference type="PROSITE-ProRule" id="PRU00110"/>
    </source>
</evidence>
<dbReference type="FunFam" id="3.30.565.10:FF:000016">
    <property type="entry name" value="Chemotaxis protein CheA, putative"/>
    <property type="match status" value="1"/>
</dbReference>
<dbReference type="SUPFAM" id="SSF50341">
    <property type="entry name" value="CheW-like"/>
    <property type="match status" value="1"/>
</dbReference>
<feature type="modified residue" description="Phosphohistidine" evidence="9">
    <location>
        <position position="1212"/>
    </location>
</feature>
<dbReference type="Pfam" id="PF01627">
    <property type="entry name" value="Hpt"/>
    <property type="match status" value="3"/>
</dbReference>
<dbReference type="InterPro" id="IPR036641">
    <property type="entry name" value="HPT_dom_sf"/>
</dbReference>
<comment type="catalytic activity">
    <reaction evidence="1">
        <text>ATP + protein L-histidine = ADP + protein N-phospho-L-histidine.</text>
        <dbReference type="EC" id="2.7.13.3"/>
    </reaction>
</comment>
<dbReference type="SMART" id="SM00448">
    <property type="entry name" value="REC"/>
    <property type="match status" value="1"/>
</dbReference>
<dbReference type="Pfam" id="PF26379">
    <property type="entry name" value="FimL_2nd"/>
    <property type="match status" value="1"/>
</dbReference>
<dbReference type="SUPFAM" id="SSF47226">
    <property type="entry name" value="Histidine-containing phosphotransfer domain, HPT domain"/>
    <property type="match status" value="5"/>
</dbReference>
<dbReference type="InterPro" id="IPR037006">
    <property type="entry name" value="CheA-like_homodim_sf"/>
</dbReference>
<dbReference type="InterPro" id="IPR002545">
    <property type="entry name" value="CheW-lke_dom"/>
</dbReference>
<dbReference type="InterPro" id="IPR008207">
    <property type="entry name" value="Sig_transdc_His_kin_Hpt_dom"/>
</dbReference>
<feature type="domain" description="HPt" evidence="15">
    <location>
        <begin position="835"/>
        <end position="939"/>
    </location>
</feature>
<dbReference type="PROSITE" id="PS50109">
    <property type="entry name" value="HIS_KIN"/>
    <property type="match status" value="1"/>
</dbReference>
<dbReference type="EC" id="2.7.13.3" evidence="2"/>
<dbReference type="InterPro" id="IPR051315">
    <property type="entry name" value="Bact_Chemotaxis_CheA"/>
</dbReference>
<dbReference type="InterPro" id="IPR004105">
    <property type="entry name" value="CheA-like_dim"/>
</dbReference>
<evidence type="ECO:0000313" key="17">
    <source>
        <dbReference type="Proteomes" id="UP000316649"/>
    </source>
</evidence>
<feature type="modified residue" description="Phosphohistidine" evidence="9">
    <location>
        <position position="882"/>
    </location>
</feature>
<name>A0A557S0D1_9GAMM</name>
<dbReference type="Gene3D" id="1.20.120.160">
    <property type="entry name" value="HPT domain"/>
    <property type="match status" value="3"/>
</dbReference>
<feature type="domain" description="Response regulatory" evidence="13">
    <location>
        <begin position="1888"/>
        <end position="2004"/>
    </location>
</feature>
<evidence type="ECO:0000256" key="6">
    <source>
        <dbReference type="ARBA" id="ARBA00022777"/>
    </source>
</evidence>
<dbReference type="GO" id="GO:0006935">
    <property type="term" value="P:chemotaxis"/>
    <property type="evidence" value="ECO:0007669"/>
    <property type="project" value="InterPro"/>
</dbReference>
<dbReference type="Pfam" id="PF00072">
    <property type="entry name" value="Response_reg"/>
    <property type="match status" value="1"/>
</dbReference>
<gene>
    <name evidence="16" type="ORF">FHP88_15370</name>
</gene>
<dbReference type="SMART" id="SM00387">
    <property type="entry name" value="HATPase_c"/>
    <property type="match status" value="1"/>
</dbReference>
<feature type="domain" description="HPt" evidence="15">
    <location>
        <begin position="613"/>
        <end position="717"/>
    </location>
</feature>
<dbReference type="SUPFAM" id="SSF52172">
    <property type="entry name" value="CheY-like"/>
    <property type="match status" value="1"/>
</dbReference>
<dbReference type="Pfam" id="PF01584">
    <property type="entry name" value="CheW"/>
    <property type="match status" value="1"/>
</dbReference>
<accession>A0A557S0D1</accession>
<feature type="compositionally biased region" description="Polar residues" evidence="11">
    <location>
        <begin position="743"/>
        <end position="763"/>
    </location>
</feature>
<dbReference type="InterPro" id="IPR003594">
    <property type="entry name" value="HATPase_dom"/>
</dbReference>
<dbReference type="CDD" id="cd00088">
    <property type="entry name" value="HPT"/>
    <property type="match status" value="3"/>
</dbReference>
<dbReference type="PANTHER" id="PTHR43395">
    <property type="entry name" value="SENSOR HISTIDINE KINASE CHEA"/>
    <property type="match status" value="1"/>
</dbReference>
<dbReference type="Proteomes" id="UP000316649">
    <property type="component" value="Unassembled WGS sequence"/>
</dbReference>
<reference evidence="16 17" key="1">
    <citation type="submission" date="2019-07" db="EMBL/GenBank/DDBJ databases">
        <title>The pathways for chlorine oxyanion respiration interact through the shared metabolite chlorate.</title>
        <authorList>
            <person name="Barnum T.P."/>
            <person name="Cheng Y."/>
            <person name="Hill K.A."/>
            <person name="Lucas L.N."/>
            <person name="Carlson H.K."/>
            <person name="Coates J.D."/>
        </authorList>
    </citation>
    <scope>NUCLEOTIDE SEQUENCE [LARGE SCALE GENOMIC DNA]</scope>
    <source>
        <strain evidence="16 17">BK-1</strain>
    </source>
</reference>
<feature type="compositionally biased region" description="Acidic residues" evidence="11">
    <location>
        <begin position="785"/>
        <end position="805"/>
    </location>
</feature>
<dbReference type="OrthoDB" id="9803176at2"/>
<evidence type="ECO:0000256" key="5">
    <source>
        <dbReference type="ARBA" id="ARBA00022679"/>
    </source>
</evidence>
<evidence type="ECO:0000259" key="14">
    <source>
        <dbReference type="PROSITE" id="PS50851"/>
    </source>
</evidence>
<dbReference type="InterPro" id="IPR058661">
    <property type="entry name" value="FimL_2nd"/>
</dbReference>
<keyword evidence="17" id="KW-1185">Reference proteome</keyword>
<keyword evidence="5" id="KW-0808">Transferase</keyword>
<dbReference type="SMART" id="SM01231">
    <property type="entry name" value="H-kinase_dim"/>
    <property type="match status" value="1"/>
</dbReference>
<dbReference type="InterPro" id="IPR036061">
    <property type="entry name" value="CheW-like_dom_sf"/>
</dbReference>
<evidence type="ECO:0000256" key="10">
    <source>
        <dbReference type="PROSITE-ProRule" id="PRU00169"/>
    </source>
</evidence>
<dbReference type="PROSITE" id="PS50894">
    <property type="entry name" value="HPT"/>
    <property type="match status" value="3"/>
</dbReference>
<proteinExistence type="predicted"/>
<dbReference type="Gene3D" id="1.10.287.560">
    <property type="entry name" value="Histidine kinase CheA-like, homodimeric domain"/>
    <property type="match status" value="1"/>
</dbReference>
<feature type="region of interest" description="Disordered" evidence="11">
    <location>
        <begin position="778"/>
        <end position="810"/>
    </location>
</feature>
<dbReference type="GO" id="GO:0005737">
    <property type="term" value="C:cytoplasm"/>
    <property type="evidence" value="ECO:0007669"/>
    <property type="project" value="InterPro"/>
</dbReference>
<feature type="region of interest" description="Disordered" evidence="11">
    <location>
        <begin position="735"/>
        <end position="766"/>
    </location>
</feature>
<comment type="function">
    <text evidence="8">Involved in the transmission of sensory signals from the chemoreceptors to the flagellar motors. CheA is autophosphorylated; it can transfer its phosphate group to either CheB or CheY.</text>
</comment>
<evidence type="ECO:0000259" key="13">
    <source>
        <dbReference type="PROSITE" id="PS50110"/>
    </source>
</evidence>
<evidence type="ECO:0000256" key="11">
    <source>
        <dbReference type="SAM" id="MobiDB-lite"/>
    </source>
</evidence>
<dbReference type="CDD" id="cd17546">
    <property type="entry name" value="REC_hyHK_CKI1_RcsC-like"/>
    <property type="match status" value="1"/>
</dbReference>
<dbReference type="PROSITE" id="PS50851">
    <property type="entry name" value="CHEW"/>
    <property type="match status" value="1"/>
</dbReference>
<organism evidence="16 17">
    <name type="scientific">Sedimenticola selenatireducens</name>
    <dbReference type="NCBI Taxonomy" id="191960"/>
    <lineage>
        <taxon>Bacteria</taxon>
        <taxon>Pseudomonadati</taxon>
        <taxon>Pseudomonadota</taxon>
        <taxon>Gammaproteobacteria</taxon>
        <taxon>Chromatiales</taxon>
        <taxon>Sedimenticolaceae</taxon>
        <taxon>Sedimenticola</taxon>
    </lineage>
</organism>
<protein>
    <recommendedName>
        <fullName evidence="3">Chemotaxis protein CheA</fullName>
        <ecNumber evidence="2">2.7.13.3</ecNumber>
    </recommendedName>
</protein>
<evidence type="ECO:0000256" key="3">
    <source>
        <dbReference type="ARBA" id="ARBA00021495"/>
    </source>
</evidence>
<keyword evidence="6" id="KW-0418">Kinase</keyword>
<comment type="caution">
    <text evidence="16">The sequence shown here is derived from an EMBL/GenBank/DDBJ whole genome shotgun (WGS) entry which is preliminary data.</text>
</comment>
<evidence type="ECO:0000256" key="2">
    <source>
        <dbReference type="ARBA" id="ARBA00012438"/>
    </source>
</evidence>
<dbReference type="Gene3D" id="3.40.50.2300">
    <property type="match status" value="1"/>
</dbReference>
<evidence type="ECO:0000313" key="16">
    <source>
        <dbReference type="EMBL" id="TVO70836.1"/>
    </source>
</evidence>
<dbReference type="SMART" id="SM00260">
    <property type="entry name" value="CheW"/>
    <property type="match status" value="1"/>
</dbReference>
<dbReference type="GO" id="GO:0000155">
    <property type="term" value="F:phosphorelay sensor kinase activity"/>
    <property type="evidence" value="ECO:0007669"/>
    <property type="project" value="InterPro"/>
</dbReference>
<keyword evidence="4 10" id="KW-0597">Phosphoprotein</keyword>
<dbReference type="Pfam" id="PF02518">
    <property type="entry name" value="HATPase_c"/>
    <property type="match status" value="1"/>
</dbReference>
<evidence type="ECO:0000259" key="12">
    <source>
        <dbReference type="PROSITE" id="PS50109"/>
    </source>
</evidence>
<evidence type="ECO:0000256" key="7">
    <source>
        <dbReference type="ARBA" id="ARBA00023012"/>
    </source>
</evidence>
<dbReference type="PRINTS" id="PR00344">
    <property type="entry name" value="BCTRLSENSOR"/>
</dbReference>
<evidence type="ECO:0000256" key="1">
    <source>
        <dbReference type="ARBA" id="ARBA00000085"/>
    </source>
</evidence>
<dbReference type="InterPro" id="IPR036890">
    <property type="entry name" value="HATPase_C_sf"/>
</dbReference>
<dbReference type="Gene3D" id="2.30.30.40">
    <property type="entry name" value="SH3 Domains"/>
    <property type="match status" value="1"/>
</dbReference>
<dbReference type="SUPFAM" id="SSF55874">
    <property type="entry name" value="ATPase domain of HSP90 chaperone/DNA topoisomerase II/histidine kinase"/>
    <property type="match status" value="1"/>
</dbReference>
<evidence type="ECO:0000259" key="15">
    <source>
        <dbReference type="PROSITE" id="PS50894"/>
    </source>
</evidence>
<dbReference type="InterPro" id="IPR005467">
    <property type="entry name" value="His_kinase_dom"/>
</dbReference>
<dbReference type="InterPro" id="IPR011006">
    <property type="entry name" value="CheY-like_superfamily"/>
</dbReference>
<dbReference type="SMART" id="SM00073">
    <property type="entry name" value="HPT"/>
    <property type="match status" value="3"/>
</dbReference>
<dbReference type="PANTHER" id="PTHR43395:SF8">
    <property type="entry name" value="HISTIDINE KINASE"/>
    <property type="match status" value="1"/>
</dbReference>
<sequence length="2009" mass="220376">MSDAQDHSALKWIKAELDSSLEKARHALEAYVDEEGPESELDSCIANIHQVRGTLQLIQLYGGAMLAEEMELVANALSSLGEQKRKESAEALMVGLAQLPDYLEKIESGASDTPLLLLPLMNELRAARDAALLSEVALFSPNLDQKLQPADGSEEGNVELPKLARKLRFQYHKALLDWYRDVDMSGGLRRIADLFKELGESAGTTQVRQLFQVGESTVSALHDGSIDSGIATKLLIGKIDREIKRIIDDGELAVAEKPANDLIKNLLYYTACANSSNEAVQRVKREFDLDTGLFGQSIQGDDQSDLHAPGRDLLESLRSAIGADLTAIKDQLDLFIRSKQDDLSRLQAQQEPLKKLADTLGMVGQGDLRNRLMRQADKITELVAANTYPDEQDLMAMASDILFIETSLENLSVVRRYAKQEKGDQAVSTLPAGEFERLVDSVMHEAGIDMARNKEAIINYIEQPENKSLLKDVPRRFNGIAGAFSVLNLSDAAELMSRLNRYVEHNLLFDSGVPTVADLDIFADAVTGIEYYMEAVTEGRGIHPEILDVTRDALSQLHVPEVETTGLGESASEAHVESPADSVALEVVELPDVEAVADQKAEIRTPSADKPSLEDIDPEILEIFIEEAEEELAVIEEYLPRWCDNRDDRDALTTFRRSFHTLKGSGRLVGAKVIGEYAWSVENLLNRIIDETVEISPDVIDLLLESITVLPVLIESQKQGTVPDIDTQPLIDRAEALSKPEKSQTSSTTDEAQTSSNEQTATERNLDALENEIASDEVSPFSMSDEMEDASEVDQAQEQDQEADSAEPASLVGTIDEAAAPEAIDEPEEEIAPAPITMDETLLEIFEAESLTHIDTLNHFHDTCSENPLACRIDKELVRALHTLHGSAEMAGVDSIAQVSTALESMASLLNGLGKPVDSPALELIDRSVDLFRTTLGSINVPGAELPDWRELIDDIHHYRRDPGLVPESDDEEDSSLVSVADESIAHLPLEQESNDDLSCIDEDFHAAEALGENDLSAVGDEYSEPEAETSESVEAHSTEVIDLTLLELPEESTDEIVLDGAREIEINLDDALESETEALEEPDQDDSIGVDALSVDESVLAAEDAVDEEVAFQEEPQEDIAVEASASEADESVEAAVSDISIETPIAETADEKVSDPAVSHMVALEGDPELVDIFLEEARELHESLESTLQSGNFNLADKQVSEELQRTLHTLKGGARLAGAMPIGDLSHGFESLLTAVDQARIQTGEALTSLTHEVIDRLAEQIDDLGHGPELRSAEDLVAKLDLWLKEGGEPLPEDEPAELAAEADSEIVETIAAKPIDKIVETTQEVLEESTESQAILDESLSEQIEAIDEAVAATENPEQQLPVESDVPAESVLSLAMDDARAIQSGSRGQREQVRVRSDLLDRLVNYAGEVSIYRTRIEQQNGQLGFNLTELEQTISRLREQLRQLEIETEAQILFRYEQDRGDEAVHDATFDPLELDRFSAMQQVSRSLMETVNDLANINGFLEDLQSDTDTLLLQQSRITTDLQDGLMRTRMVPFAQIVPRLHRVVRQTCNQLDKKAELVIQGGGSEIDRGILERMIGPLEHILRNAIAHGIETPAERRDSGKSETGKIRLQLSREGSDIQLIISDDGAGVNMAKIRAQAIKSGLLDPNAEVSDTDVLPFVLEHGFSTAQEITQISGRGVGLDVVVSEVKQLGGSLDITSQSGEGARFIIRLPLTLAITDALLVELGGEIYAIPHTSIEGVVRVSLQELEACYSGRQKVYNYAGQDYQIRYLGSMLNVAQVSLSDQRKWYPLLLVRAGEHHVALQVDGLLGNRQIVVKSVGIQVATVRWISGGTILGDGRVALILDVTALVRSDMAHAAAPKHEVARVETTAQEPGVGRTVMVVDDSITVRKVTGRLLERHGMNVITAKDGVDAVATLQEQRPDIMLLDIEMPRMDGYELARHMRNSEALKTIPIIMITSRTGDKHRNLAMELGVRRYLGKPYQENELLDNIYSVLGEEAR</sequence>
<feature type="domain" description="HPt" evidence="15">
    <location>
        <begin position="1165"/>
        <end position="1269"/>
    </location>
</feature>
<evidence type="ECO:0000256" key="4">
    <source>
        <dbReference type="ARBA" id="ARBA00022553"/>
    </source>
</evidence>
<dbReference type="PROSITE" id="PS50110">
    <property type="entry name" value="RESPONSE_REGULATORY"/>
    <property type="match status" value="1"/>
</dbReference>
<feature type="modified residue" description="Phosphohistidine" evidence="9">
    <location>
        <position position="660"/>
    </location>
</feature>